<feature type="region of interest" description="Disordered" evidence="1">
    <location>
        <begin position="111"/>
        <end position="174"/>
    </location>
</feature>
<feature type="region of interest" description="Disordered" evidence="1">
    <location>
        <begin position="1"/>
        <end position="30"/>
    </location>
</feature>
<dbReference type="Ensembl" id="ENSOANT00000040210.2">
    <property type="protein sequence ID" value="ENSOANP00000030972.2"/>
    <property type="gene ID" value="ENSOANG00000028229.2"/>
</dbReference>
<dbReference type="RefSeq" id="XP_028903979.1">
    <property type="nucleotide sequence ID" value="XM_029048146.2"/>
</dbReference>
<dbReference type="GeneTree" id="ENSGT00940000153655"/>
<evidence type="ECO:0000256" key="1">
    <source>
        <dbReference type="SAM" id="MobiDB-lite"/>
    </source>
</evidence>
<reference evidence="3" key="2">
    <citation type="submission" date="2025-08" db="UniProtKB">
        <authorList>
            <consortium name="Ensembl"/>
        </authorList>
    </citation>
    <scope>IDENTIFICATION</scope>
    <source>
        <strain evidence="3">Glennie</strain>
    </source>
</reference>
<reference evidence="3 4" key="1">
    <citation type="journal article" date="2008" name="Nature">
        <title>Genome analysis of the platypus reveals unique signatures of evolution.</title>
        <authorList>
            <person name="Warren W.C."/>
            <person name="Hillier L.W."/>
            <person name="Marshall Graves J.A."/>
            <person name="Birney E."/>
            <person name="Ponting C.P."/>
            <person name="Grutzner F."/>
            <person name="Belov K."/>
            <person name="Miller W."/>
            <person name="Clarke L."/>
            <person name="Chinwalla A.T."/>
            <person name="Yang S.P."/>
            <person name="Heger A."/>
            <person name="Locke D.P."/>
            <person name="Miethke P."/>
            <person name="Waters P.D."/>
            <person name="Veyrunes F."/>
            <person name="Fulton L."/>
            <person name="Fulton B."/>
            <person name="Graves T."/>
            <person name="Wallis J."/>
            <person name="Puente X.S."/>
            <person name="Lopez-Otin C."/>
            <person name="Ordonez G.R."/>
            <person name="Eichler E.E."/>
            <person name="Chen L."/>
            <person name="Cheng Z."/>
            <person name="Deakin J.E."/>
            <person name="Alsop A."/>
            <person name="Thompson K."/>
            <person name="Kirby P."/>
            <person name="Papenfuss A.T."/>
            <person name="Wakefield M.J."/>
            <person name="Olender T."/>
            <person name="Lancet D."/>
            <person name="Huttley G.A."/>
            <person name="Smit A.F."/>
            <person name="Pask A."/>
            <person name="Temple-Smith P."/>
            <person name="Batzer M.A."/>
            <person name="Walker J.A."/>
            <person name="Konkel M.K."/>
            <person name="Harris R.S."/>
            <person name="Whittington C.M."/>
            <person name="Wong E.S."/>
            <person name="Gemmell N.J."/>
            <person name="Buschiazzo E."/>
            <person name="Vargas Jentzsch I.M."/>
            <person name="Merkel A."/>
            <person name="Schmitz J."/>
            <person name="Zemann A."/>
            <person name="Churakov G."/>
            <person name="Kriegs J.O."/>
            <person name="Brosius J."/>
            <person name="Murchison E.P."/>
            <person name="Sachidanandam R."/>
            <person name="Smith C."/>
            <person name="Hannon G.J."/>
            <person name="Tsend-Ayush E."/>
            <person name="McMillan D."/>
            <person name="Attenborough R."/>
            <person name="Rens W."/>
            <person name="Ferguson-Smith M."/>
            <person name="Lefevre C.M."/>
            <person name="Sharp J.A."/>
            <person name="Nicholas K.R."/>
            <person name="Ray D.A."/>
            <person name="Kube M."/>
            <person name="Reinhardt R."/>
            <person name="Pringle T.H."/>
            <person name="Taylor J."/>
            <person name="Jones R.C."/>
            <person name="Nixon B."/>
            <person name="Dacheux J.L."/>
            <person name="Niwa H."/>
            <person name="Sekita Y."/>
            <person name="Huang X."/>
            <person name="Stark A."/>
            <person name="Kheradpour P."/>
            <person name="Kellis M."/>
            <person name="Flicek P."/>
            <person name="Chen Y."/>
            <person name="Webber C."/>
            <person name="Hardison R."/>
            <person name="Nelson J."/>
            <person name="Hallsworth-Pepin K."/>
            <person name="Delehaunty K."/>
            <person name="Markovic C."/>
            <person name="Minx P."/>
            <person name="Feng Y."/>
            <person name="Kremitzki C."/>
            <person name="Mitreva M."/>
            <person name="Glasscock J."/>
            <person name="Wylie T."/>
            <person name="Wohldmann P."/>
            <person name="Thiru P."/>
            <person name="Nhan M.N."/>
            <person name="Pohl C.S."/>
            <person name="Smith S.M."/>
            <person name="Hou S."/>
            <person name="Nefedov M."/>
            <person name="de Jong P.J."/>
            <person name="Renfree M.B."/>
            <person name="Mardis E.R."/>
            <person name="Wilson R.K."/>
        </authorList>
    </citation>
    <scope>NUCLEOTIDE SEQUENCE [LARGE SCALE GENOMIC DNA]</scope>
    <source>
        <strain evidence="3 4">Glennie</strain>
    </source>
</reference>
<protein>
    <submittedName>
        <fullName evidence="3">Glutamate rich 6B</fullName>
    </submittedName>
</protein>
<keyword evidence="4" id="KW-1185">Reference proteome</keyword>
<dbReference type="OMA" id="GHAVCYH"/>
<dbReference type="AlphaFoldDB" id="K7EBR5"/>
<dbReference type="eggNOG" id="ENOG502S2BR">
    <property type="taxonomic scope" value="Eukaryota"/>
</dbReference>
<dbReference type="GeneID" id="103170469"/>
<dbReference type="PANTHER" id="PTHR23093">
    <property type="entry name" value="SIMILAR TO CHROMOSOME 3 OPEN READING FRAME 20"/>
    <property type="match status" value="1"/>
</dbReference>
<dbReference type="CTD" id="220081"/>
<sequence length="659" mass="74988">MFNDCKLSPSGGNSSSSETSLSPADSKPSALPLTVENVKKLEQEYLATQQLPSTSTVEEYIEQANLSLLQNQSSVPETLWEEETPADLDTLNQSEIPEEGEVVNEDLFLTPKPLDDKEDVEGAQTQPEKSEIELGPETSKKVTVPKTLSWAPQLLKKSRESETDTSSSHQHFIRQSLDGRKYQVEDLATQTDWSYPSFSEQPTTSWAREEKGSVSEEVLNVCGPEDIDREESTLWDDDTDVIDTFSRSEIWDSNLDLVSSSIFQVHVPTNEDQFLDDDEFYSSCEFCQQTIKPFPSVHDLETAPLENFVCCRTYQEVFKGLVRELMLSQTSRETINIAPQVPLSQDLLKTETSLKLNHLLKENFDEYRIVFDRLLKYRGKTIISFKLSKGLADPTYVISHAASPSLPLPSPPTTEDLLEVEPMWEKQYFQKQRGTDTIRKYPSGKKFFIFFQDGSGQVYYPSGNLAVLVISGPPEQFTYILLEDNIRGMVRAVLGHRGHVTCYRPNGTIWVNISPSLGFYFSEEGFAPKTWNWWDPSHHVHAPPFQPIYLKLNNNLEIRIQAQDRVFITFTHHLHKLHFNAGTKLRLKDPEKLPLLKLQDRLDPFLLGSRAQKIQGLVDQMQRVLKGLSCAELDSFLNPLPPVPLVEQFLRRGKLSTFC</sequence>
<proteinExistence type="predicted"/>
<accession>K7EBR5</accession>
<dbReference type="InParanoid" id="K7EBR5"/>
<feature type="domain" description="FAM194 C-terminal" evidence="2">
    <location>
        <begin position="435"/>
        <end position="635"/>
    </location>
</feature>
<dbReference type="InterPro" id="IPR029281">
    <property type="entry name" value="FAM194_C"/>
</dbReference>
<evidence type="ECO:0000313" key="4">
    <source>
        <dbReference type="Proteomes" id="UP000002279"/>
    </source>
</evidence>
<dbReference type="PANTHER" id="PTHR23093:SF17">
    <property type="entry name" value="GLUTAMATE-RICH PROTEIN 6B"/>
    <property type="match status" value="1"/>
</dbReference>
<dbReference type="RefSeq" id="XP_028903984.1">
    <property type="nucleotide sequence ID" value="XM_029048151.2"/>
</dbReference>
<dbReference type="OrthoDB" id="527209at2759"/>
<name>K7EBR5_ORNAN</name>
<dbReference type="HOGENOM" id="CLU_416149_0_0_1"/>
<dbReference type="Pfam" id="PF14977">
    <property type="entry name" value="FAM194"/>
    <property type="match status" value="1"/>
</dbReference>
<dbReference type="RefSeq" id="XP_028903975.1">
    <property type="nucleotide sequence ID" value="XM_029048142.2"/>
</dbReference>
<feature type="compositionally biased region" description="Low complexity" evidence="1">
    <location>
        <begin position="7"/>
        <end position="26"/>
    </location>
</feature>
<dbReference type="Proteomes" id="UP000002279">
    <property type="component" value="Chromosome 20"/>
</dbReference>
<dbReference type="Bgee" id="ENSOANG00000028229">
    <property type="expression patterns" value="Expressed in testis and 5 other cell types or tissues"/>
</dbReference>
<dbReference type="KEGG" id="oaa:103170469"/>
<gene>
    <name evidence="3" type="primary">ERICH6B</name>
</gene>
<evidence type="ECO:0000259" key="2">
    <source>
        <dbReference type="Pfam" id="PF14977"/>
    </source>
</evidence>
<reference evidence="3" key="3">
    <citation type="submission" date="2025-09" db="UniProtKB">
        <authorList>
            <consortium name="Ensembl"/>
        </authorList>
    </citation>
    <scope>IDENTIFICATION</scope>
    <source>
        <strain evidence="3">Glennie</strain>
    </source>
</reference>
<organism evidence="3 4">
    <name type="scientific">Ornithorhynchus anatinus</name>
    <name type="common">Duckbill platypus</name>
    <dbReference type="NCBI Taxonomy" id="9258"/>
    <lineage>
        <taxon>Eukaryota</taxon>
        <taxon>Metazoa</taxon>
        <taxon>Chordata</taxon>
        <taxon>Craniata</taxon>
        <taxon>Vertebrata</taxon>
        <taxon>Euteleostomi</taxon>
        <taxon>Mammalia</taxon>
        <taxon>Monotremata</taxon>
        <taxon>Ornithorhynchidae</taxon>
        <taxon>Ornithorhynchus</taxon>
    </lineage>
</organism>
<evidence type="ECO:0000313" key="3">
    <source>
        <dbReference type="Ensembl" id="ENSOANP00000030972.2"/>
    </source>
</evidence>
<dbReference type="FunCoup" id="K7EBR5">
    <property type="interactions" value="13"/>
</dbReference>